<evidence type="ECO:0000313" key="2">
    <source>
        <dbReference type="EMBL" id="KAF9792610.1"/>
    </source>
</evidence>
<evidence type="ECO:0000256" key="1">
    <source>
        <dbReference type="SAM" id="MobiDB-lite"/>
    </source>
</evidence>
<reference evidence="2" key="2">
    <citation type="submission" date="2020-11" db="EMBL/GenBank/DDBJ databases">
        <authorList>
            <consortium name="DOE Joint Genome Institute"/>
            <person name="Kuo A."/>
            <person name="Miyauchi S."/>
            <person name="Kiss E."/>
            <person name="Drula E."/>
            <person name="Kohler A."/>
            <person name="Sanchez-Garcia M."/>
            <person name="Andreopoulos B."/>
            <person name="Barry K.W."/>
            <person name="Bonito G."/>
            <person name="Buee M."/>
            <person name="Carver A."/>
            <person name="Chen C."/>
            <person name="Cichocki N."/>
            <person name="Clum A."/>
            <person name="Culley D."/>
            <person name="Crous P.W."/>
            <person name="Fauchery L."/>
            <person name="Girlanda M."/>
            <person name="Hayes R."/>
            <person name="Keri Z."/>
            <person name="Labutti K."/>
            <person name="Lipzen A."/>
            <person name="Lombard V."/>
            <person name="Magnuson J."/>
            <person name="Maillard F."/>
            <person name="Morin E."/>
            <person name="Murat C."/>
            <person name="Nolan M."/>
            <person name="Ohm R."/>
            <person name="Pangilinan J."/>
            <person name="Pereira M."/>
            <person name="Perotto S."/>
            <person name="Peter M."/>
            <person name="Riley R."/>
            <person name="Sitrit Y."/>
            <person name="Stielow B."/>
            <person name="Szollosi G."/>
            <person name="Zifcakova L."/>
            <person name="Stursova M."/>
            <person name="Spatafora J.W."/>
            <person name="Tedersoo L."/>
            <person name="Vaario L.-M."/>
            <person name="Yamada A."/>
            <person name="Yan M."/>
            <person name="Wang P."/>
            <person name="Xu J."/>
            <person name="Bruns T."/>
            <person name="Baldrian P."/>
            <person name="Vilgalys R."/>
            <person name="Henrissat B."/>
            <person name="Grigoriev I.V."/>
            <person name="Hibbett D."/>
            <person name="Nagy L.G."/>
            <person name="Martin F.M."/>
        </authorList>
    </citation>
    <scope>NUCLEOTIDE SEQUENCE</scope>
    <source>
        <strain evidence="2">UH-Tt-Lm1</strain>
    </source>
</reference>
<dbReference type="Proteomes" id="UP000736335">
    <property type="component" value="Unassembled WGS sequence"/>
</dbReference>
<organism evidence="2 3">
    <name type="scientific">Thelephora terrestris</name>
    <dbReference type="NCBI Taxonomy" id="56493"/>
    <lineage>
        <taxon>Eukaryota</taxon>
        <taxon>Fungi</taxon>
        <taxon>Dikarya</taxon>
        <taxon>Basidiomycota</taxon>
        <taxon>Agaricomycotina</taxon>
        <taxon>Agaricomycetes</taxon>
        <taxon>Thelephorales</taxon>
        <taxon>Thelephoraceae</taxon>
        <taxon>Thelephora</taxon>
    </lineage>
</organism>
<reference evidence="2" key="1">
    <citation type="journal article" date="2020" name="Nat. Commun.">
        <title>Large-scale genome sequencing of mycorrhizal fungi provides insights into the early evolution of symbiotic traits.</title>
        <authorList>
            <person name="Miyauchi S."/>
            <person name="Kiss E."/>
            <person name="Kuo A."/>
            <person name="Drula E."/>
            <person name="Kohler A."/>
            <person name="Sanchez-Garcia M."/>
            <person name="Morin E."/>
            <person name="Andreopoulos B."/>
            <person name="Barry K.W."/>
            <person name="Bonito G."/>
            <person name="Buee M."/>
            <person name="Carver A."/>
            <person name="Chen C."/>
            <person name="Cichocki N."/>
            <person name="Clum A."/>
            <person name="Culley D."/>
            <person name="Crous P.W."/>
            <person name="Fauchery L."/>
            <person name="Girlanda M."/>
            <person name="Hayes R.D."/>
            <person name="Keri Z."/>
            <person name="LaButti K."/>
            <person name="Lipzen A."/>
            <person name="Lombard V."/>
            <person name="Magnuson J."/>
            <person name="Maillard F."/>
            <person name="Murat C."/>
            <person name="Nolan M."/>
            <person name="Ohm R.A."/>
            <person name="Pangilinan J."/>
            <person name="Pereira M.F."/>
            <person name="Perotto S."/>
            <person name="Peter M."/>
            <person name="Pfister S."/>
            <person name="Riley R."/>
            <person name="Sitrit Y."/>
            <person name="Stielow J.B."/>
            <person name="Szollosi G."/>
            <person name="Zifcakova L."/>
            <person name="Stursova M."/>
            <person name="Spatafora J.W."/>
            <person name="Tedersoo L."/>
            <person name="Vaario L.M."/>
            <person name="Yamada A."/>
            <person name="Yan M."/>
            <person name="Wang P."/>
            <person name="Xu J."/>
            <person name="Bruns T."/>
            <person name="Baldrian P."/>
            <person name="Vilgalys R."/>
            <person name="Dunand C."/>
            <person name="Henrissat B."/>
            <person name="Grigoriev I.V."/>
            <person name="Hibbett D."/>
            <person name="Nagy L.G."/>
            <person name="Martin F.M."/>
        </authorList>
    </citation>
    <scope>NUCLEOTIDE SEQUENCE</scope>
    <source>
        <strain evidence="2">UH-Tt-Lm1</strain>
    </source>
</reference>
<evidence type="ECO:0000313" key="3">
    <source>
        <dbReference type="Proteomes" id="UP000736335"/>
    </source>
</evidence>
<feature type="compositionally biased region" description="Basic and acidic residues" evidence="1">
    <location>
        <begin position="190"/>
        <end position="199"/>
    </location>
</feature>
<name>A0A9P6HQE5_9AGAM</name>
<dbReference type="AlphaFoldDB" id="A0A9P6HQE5"/>
<keyword evidence="3" id="KW-1185">Reference proteome</keyword>
<protein>
    <submittedName>
        <fullName evidence="2">Uncharacterized protein</fullName>
    </submittedName>
</protein>
<feature type="compositionally biased region" description="Pro residues" evidence="1">
    <location>
        <begin position="242"/>
        <end position="252"/>
    </location>
</feature>
<feature type="region of interest" description="Disordered" evidence="1">
    <location>
        <begin position="223"/>
        <end position="299"/>
    </location>
</feature>
<feature type="region of interest" description="Disordered" evidence="1">
    <location>
        <begin position="182"/>
        <end position="207"/>
    </location>
</feature>
<sequence>MALRHPWFSQTLKRKCPDDLLSSETSTGFSGGGFGVVGTVYGGLSTNACHLAQVSQPNQIPDSNPNGRATKRFRKFESRNLERGFAELSIQPTSLTSSPPTHIQQHHLEPLPETLTGGHGIWINNAVGSVGQSSNVLYPDGSTIRPSSVDEPSSFEVDDVQMSTSSWYEPEKDRIIITSLDDDEYDGDDEGRQQPHTETKSTAQESEFTISPIFLNAIMKLRRPADPPTPSAPTSQALVLFRPPPPIAPPPANDDRKDPSSFKEGILDSLVPQPPPFTPLGSSPFYVQDPGHPSFQTAH</sequence>
<proteinExistence type="predicted"/>
<gene>
    <name evidence="2" type="ORF">BJ322DRAFT_1103095</name>
</gene>
<comment type="caution">
    <text evidence="2">The sequence shown here is derived from an EMBL/GenBank/DDBJ whole genome shotgun (WGS) entry which is preliminary data.</text>
</comment>
<accession>A0A9P6HQE5</accession>
<dbReference type="EMBL" id="WIUZ02000001">
    <property type="protein sequence ID" value="KAF9792610.1"/>
    <property type="molecule type" value="Genomic_DNA"/>
</dbReference>
<dbReference type="OrthoDB" id="3364141at2759"/>